<dbReference type="InterPro" id="IPR000836">
    <property type="entry name" value="PRTase_dom"/>
</dbReference>
<dbReference type="InterPro" id="IPR029057">
    <property type="entry name" value="PRTase-like"/>
</dbReference>
<feature type="domain" description="Phosphoribosyltransferase" evidence="1">
    <location>
        <begin position="8"/>
        <end position="192"/>
    </location>
</feature>
<dbReference type="GO" id="GO:0016757">
    <property type="term" value="F:glycosyltransferase activity"/>
    <property type="evidence" value="ECO:0007669"/>
    <property type="project" value="UniProtKB-KW"/>
</dbReference>
<keyword evidence="2" id="KW-0934">Plastid</keyword>
<organism evidence="2">
    <name type="scientific">Sebdenia flabellata</name>
    <dbReference type="NCBI Taxonomy" id="42024"/>
    <lineage>
        <taxon>Eukaryota</taxon>
        <taxon>Rhodophyta</taxon>
        <taxon>Florideophyceae</taxon>
        <taxon>Rhodymeniophycidae</taxon>
        <taxon>Sebdeniales</taxon>
        <taxon>Sebdeniaceae</taxon>
        <taxon>Sebdenia</taxon>
    </lineage>
</organism>
<name>A0A1C9CA17_9FLOR</name>
<accession>A0A1C9CA17</accession>
<geneLocation type="plastid" evidence="2"/>
<dbReference type="Pfam" id="PF14681">
    <property type="entry name" value="UPRTase"/>
    <property type="match status" value="1"/>
</dbReference>
<reference evidence="2" key="1">
    <citation type="journal article" date="2016" name="BMC Biol.">
        <title>Parallel evolution of highly conserved plastid genome architecture in red seaweeds and seed plants.</title>
        <authorList>
            <person name="Lee J."/>
            <person name="Cho C.H."/>
            <person name="Park S.I."/>
            <person name="Choi J.W."/>
            <person name="Song H.S."/>
            <person name="West J.A."/>
            <person name="Bhattacharya D."/>
            <person name="Yoon H.S."/>
        </authorList>
    </citation>
    <scope>NUCLEOTIDE SEQUENCE</scope>
</reference>
<keyword evidence="2" id="KW-0808">Transferase</keyword>
<dbReference type="RefSeq" id="YP_009296295.1">
    <property type="nucleotide sequence ID" value="NC_031170.1"/>
</dbReference>
<gene>
    <name evidence="2" type="primary">upp</name>
    <name evidence="2" type="ORF">Sebd_143</name>
</gene>
<dbReference type="EMBL" id="KX284713">
    <property type="protein sequence ID" value="AOM65230.1"/>
    <property type="molecule type" value="Genomic_DNA"/>
</dbReference>
<evidence type="ECO:0000259" key="1">
    <source>
        <dbReference type="Pfam" id="PF14681"/>
    </source>
</evidence>
<protein>
    <submittedName>
        <fullName evidence="2">Uracil phosphoribosyltransferase</fullName>
    </submittedName>
</protein>
<proteinExistence type="predicted"/>
<dbReference type="SUPFAM" id="SSF53271">
    <property type="entry name" value="PRTase-like"/>
    <property type="match status" value="1"/>
</dbReference>
<dbReference type="GeneID" id="29072601"/>
<dbReference type="Gene3D" id="3.40.50.2020">
    <property type="match status" value="1"/>
</dbReference>
<keyword evidence="2" id="KW-0328">Glycosyltransferase</keyword>
<sequence>MQLNIYLISHPIIQKLASEITYQDKTLKQNTHSENYKQLGTLLIYEVMRAWIKTQNLYIKKINYIKELCVFDKKESYFVITDLTESYKMLTNTSLLFPEVEIEHISLSKEIYKINNMRIYKLIEKKIKNNTKILILQSHLNNYRIIKILDYLIAQNNFYIKQIKILCITCNNKIIEKIGYKYPNLKIYTTKIIDNSFN</sequence>
<dbReference type="AlphaFoldDB" id="A0A1C9CA17"/>
<evidence type="ECO:0000313" key="2">
    <source>
        <dbReference type="EMBL" id="AOM65230.1"/>
    </source>
</evidence>